<dbReference type="HOGENOM" id="CLU_100715_7_4_0"/>
<sequence>MSEIQFVETNEAAQPLGHYSQAVIHNGVVYVATQLGIVPSKPIVVGSIEEQTYAALSNVQAILHAAGSDLTKVLKITIYLSDIQLWEQVNTVYMQFFKDHKPARGVIPCGTFHKGFQIAIDTIASL</sequence>
<dbReference type="PANTHER" id="PTHR11803:SF39">
    <property type="entry name" value="2-IMINOBUTANOATE_2-IMINOPROPANOATE DEAMINASE"/>
    <property type="match status" value="1"/>
</dbReference>
<dbReference type="eggNOG" id="COG0251">
    <property type="taxonomic scope" value="Bacteria"/>
</dbReference>
<dbReference type="InterPro" id="IPR035959">
    <property type="entry name" value="RutC-like_sf"/>
</dbReference>
<reference key="1">
    <citation type="journal article" date="2011" name="Mol. Biol. Evol.">
        <title>Unity in variety -- the pan-genome of the Chlamydiae.</title>
        <authorList>
            <person name="Collingro A."/>
            <person name="Tischler P."/>
            <person name="Weinmaier T."/>
            <person name="Penz T."/>
            <person name="Heinz E."/>
            <person name="Brunham R.C."/>
            <person name="Read T.D."/>
            <person name="Bavoil P.M."/>
            <person name="Sachse K."/>
            <person name="Kahane S."/>
            <person name="Friedman M.G."/>
            <person name="Rattei T."/>
            <person name="Myers G.S.A."/>
            <person name="Horn M."/>
        </authorList>
    </citation>
    <scope>NUCLEOTIDE SEQUENCE</scope>
    <source>
        <strain>Z</strain>
    </source>
</reference>
<dbReference type="Proteomes" id="UP000000496">
    <property type="component" value="Chromosome gsn.131"/>
</dbReference>
<accession>F8L899</accession>
<dbReference type="InterPro" id="IPR006175">
    <property type="entry name" value="YjgF/YER057c/UK114"/>
</dbReference>
<dbReference type="Pfam" id="PF01042">
    <property type="entry name" value="Ribonuc_L-PSP"/>
    <property type="match status" value="1"/>
</dbReference>
<dbReference type="GO" id="GO:0019239">
    <property type="term" value="F:deaminase activity"/>
    <property type="evidence" value="ECO:0007669"/>
    <property type="project" value="TreeGrafter"/>
</dbReference>
<reference evidence="2 3" key="2">
    <citation type="journal article" date="2011" name="Mol. Biol. Evol.">
        <title>Unity in variety--the pan-genome of the Chlamydiae.</title>
        <authorList>
            <person name="Collingro A."/>
            <person name="Tischler P."/>
            <person name="Weinmaier T."/>
            <person name="Penz T."/>
            <person name="Heinz E."/>
            <person name="Brunham R.C."/>
            <person name="Read T.D."/>
            <person name="Bavoil P.M."/>
            <person name="Sachse K."/>
            <person name="Kahane S."/>
            <person name="Friedman M.G."/>
            <person name="Rattei T."/>
            <person name="Myers G.S."/>
            <person name="Horn M."/>
        </authorList>
    </citation>
    <scope>NUCLEOTIDE SEQUENCE [LARGE SCALE GENOMIC DNA]</scope>
    <source>
        <strain evidence="3">ATCC VR-1471 / Z</strain>
    </source>
</reference>
<dbReference type="NCBIfam" id="TIGR00004">
    <property type="entry name" value="Rid family detoxifying hydrolase"/>
    <property type="match status" value="1"/>
</dbReference>
<dbReference type="FunFam" id="3.30.1330.40:FF:000001">
    <property type="entry name" value="L-PSP family endoribonuclease"/>
    <property type="match status" value="1"/>
</dbReference>
<dbReference type="KEGG" id="sng:SNE_A11450"/>
<dbReference type="EMBL" id="FR872582">
    <property type="protein sequence ID" value="CCB89022.1"/>
    <property type="molecule type" value="Genomic_DNA"/>
</dbReference>
<dbReference type="AlphaFoldDB" id="F8L899"/>
<dbReference type="RefSeq" id="WP_013943489.1">
    <property type="nucleotide sequence ID" value="NC_015713.1"/>
</dbReference>
<dbReference type="PANTHER" id="PTHR11803">
    <property type="entry name" value="2-IMINOBUTANOATE/2-IMINOPROPANOATE DEAMINASE RIDA"/>
    <property type="match status" value="1"/>
</dbReference>
<comment type="similarity">
    <text evidence="1">Belongs to the RutC family.</text>
</comment>
<dbReference type="InterPro" id="IPR006056">
    <property type="entry name" value="RidA"/>
</dbReference>
<protein>
    <submittedName>
        <fullName evidence="2">RutC family protein PH0854</fullName>
    </submittedName>
</protein>
<evidence type="ECO:0000313" key="2">
    <source>
        <dbReference type="EMBL" id="CCB89022.1"/>
    </source>
</evidence>
<keyword evidence="3" id="KW-1185">Reference proteome</keyword>
<evidence type="ECO:0000256" key="1">
    <source>
        <dbReference type="ARBA" id="ARBA00010552"/>
    </source>
</evidence>
<dbReference type="STRING" id="331113.SNE_A11450"/>
<dbReference type="CDD" id="cd00448">
    <property type="entry name" value="YjgF_YER057c_UK114_family"/>
    <property type="match status" value="1"/>
</dbReference>
<name>F8L899_SIMNZ</name>
<dbReference type="SUPFAM" id="SSF55298">
    <property type="entry name" value="YjgF-like"/>
    <property type="match status" value="1"/>
</dbReference>
<proteinExistence type="inferred from homology"/>
<dbReference type="Gene3D" id="3.30.1330.40">
    <property type="entry name" value="RutC-like"/>
    <property type="match status" value="1"/>
</dbReference>
<gene>
    <name evidence="2" type="ordered locus">SNE_A11450</name>
</gene>
<organism evidence="2 3">
    <name type="scientific">Simkania negevensis (strain ATCC VR-1471 / DSM 27360 / Z)</name>
    <dbReference type="NCBI Taxonomy" id="331113"/>
    <lineage>
        <taxon>Bacteria</taxon>
        <taxon>Pseudomonadati</taxon>
        <taxon>Chlamydiota</taxon>
        <taxon>Chlamydiia</taxon>
        <taxon>Parachlamydiales</taxon>
        <taxon>Simkaniaceae</taxon>
        <taxon>Simkania</taxon>
    </lineage>
</organism>
<evidence type="ECO:0000313" key="3">
    <source>
        <dbReference type="Proteomes" id="UP000000496"/>
    </source>
</evidence>
<dbReference type="GO" id="GO:0005829">
    <property type="term" value="C:cytosol"/>
    <property type="evidence" value="ECO:0007669"/>
    <property type="project" value="TreeGrafter"/>
</dbReference>